<reference evidence="1 2" key="1">
    <citation type="submission" date="2017-06" db="EMBL/GenBank/DDBJ databases">
        <title>Genome sequencing of cyanobaciteial culture collection at National Institute for Environmental Studies (NIES).</title>
        <authorList>
            <person name="Hirose Y."/>
            <person name="Shimura Y."/>
            <person name="Fujisawa T."/>
            <person name="Nakamura Y."/>
            <person name="Kawachi M."/>
        </authorList>
    </citation>
    <scope>NUCLEOTIDE SEQUENCE [LARGE SCALE GENOMIC DNA]</scope>
    <source>
        <strain evidence="1 2">NIES-267</strain>
    </source>
</reference>
<dbReference type="AlphaFoldDB" id="A0A1Z4LT90"/>
<proteinExistence type="predicted"/>
<keyword evidence="2" id="KW-1185">Reference proteome</keyword>
<dbReference type="Gene3D" id="3.30.420.40">
    <property type="match status" value="1"/>
</dbReference>
<name>A0A1Z4LT90_9CYAN</name>
<dbReference type="Proteomes" id="UP000218418">
    <property type="component" value="Chromosome"/>
</dbReference>
<accession>A0A1Z4LT90</accession>
<gene>
    <name evidence="1" type="ORF">NIES267_39610</name>
</gene>
<protein>
    <recommendedName>
        <fullName evidence="3">Actin-like protein N-terminal domain-containing protein</fullName>
    </recommendedName>
</protein>
<evidence type="ECO:0000313" key="2">
    <source>
        <dbReference type="Proteomes" id="UP000218418"/>
    </source>
</evidence>
<dbReference type="EMBL" id="AP018227">
    <property type="protein sequence ID" value="BAY84465.1"/>
    <property type="molecule type" value="Genomic_DNA"/>
</dbReference>
<organism evidence="1 2">
    <name type="scientific">Calothrix parasitica NIES-267</name>
    <dbReference type="NCBI Taxonomy" id="1973488"/>
    <lineage>
        <taxon>Bacteria</taxon>
        <taxon>Bacillati</taxon>
        <taxon>Cyanobacteriota</taxon>
        <taxon>Cyanophyceae</taxon>
        <taxon>Nostocales</taxon>
        <taxon>Calotrichaceae</taxon>
        <taxon>Calothrix</taxon>
    </lineage>
</organism>
<sequence>MHICKQNSMSKNTQQKNNSSPLLILALDFGGSSTKGIYSTSIQNQAASLVMEPEVVKISLDSVASQILGVTEPENAAWVNYMGETFAVGYLAKSKYYGNQGLRELKYERAIAKTLAFVWAISQKLQLGQKFQLALICLLPPGEFENRDSFYKNLQAILAGFITPTGKIQVKLTEFKCLPEGAGIYLAYQKKLGQQIKTKTIALVMVGYRNASVLISDKGIVAPDGKTSDLGMIRLLEKVVAKTSGQNASQLAPAVVSAGSDISTTPLTKLLKSKKNVNKRNELMQIQQAIKLARSEYADVLTSWLDQVVPSNGVSEILFCGGTADYMRRELNSHHSGIPCLWGVGAQIPSQVDSFGLGGRLADVYSVFLYFSQQVS</sequence>
<evidence type="ECO:0008006" key="3">
    <source>
        <dbReference type="Google" id="ProtNLM"/>
    </source>
</evidence>
<dbReference type="CDD" id="cd10227">
    <property type="entry name" value="ASKHA_NBD_ParM-like"/>
    <property type="match status" value="1"/>
</dbReference>
<evidence type="ECO:0000313" key="1">
    <source>
        <dbReference type="EMBL" id="BAY84465.1"/>
    </source>
</evidence>